<accession>A0A8H3GLR2</accession>
<dbReference type="AlphaFoldDB" id="A0A8H3GLR2"/>
<evidence type="ECO:0008006" key="3">
    <source>
        <dbReference type="Google" id="ProtNLM"/>
    </source>
</evidence>
<proteinExistence type="predicted"/>
<dbReference type="GO" id="GO:0004497">
    <property type="term" value="F:monooxygenase activity"/>
    <property type="evidence" value="ECO:0007669"/>
    <property type="project" value="InterPro"/>
</dbReference>
<dbReference type="Pfam" id="PF00067">
    <property type="entry name" value="p450"/>
    <property type="match status" value="1"/>
</dbReference>
<evidence type="ECO:0000313" key="2">
    <source>
        <dbReference type="Proteomes" id="UP000663826"/>
    </source>
</evidence>
<protein>
    <recommendedName>
        <fullName evidence="3">Cytochrome P450</fullName>
    </recommendedName>
</protein>
<evidence type="ECO:0000313" key="1">
    <source>
        <dbReference type="EMBL" id="CAE6456581.1"/>
    </source>
</evidence>
<dbReference type="Gene3D" id="1.10.630.10">
    <property type="entry name" value="Cytochrome P450"/>
    <property type="match status" value="1"/>
</dbReference>
<dbReference type="Proteomes" id="UP000663826">
    <property type="component" value="Unassembled WGS sequence"/>
</dbReference>
<dbReference type="GO" id="GO:0020037">
    <property type="term" value="F:heme binding"/>
    <property type="evidence" value="ECO:0007669"/>
    <property type="project" value="InterPro"/>
</dbReference>
<dbReference type="GO" id="GO:0016705">
    <property type="term" value="F:oxidoreductase activity, acting on paired donors, with incorporation or reduction of molecular oxygen"/>
    <property type="evidence" value="ECO:0007669"/>
    <property type="project" value="InterPro"/>
</dbReference>
<dbReference type="SUPFAM" id="SSF48264">
    <property type="entry name" value="Cytochrome P450"/>
    <property type="match status" value="1"/>
</dbReference>
<dbReference type="InterPro" id="IPR001128">
    <property type="entry name" value="Cyt_P450"/>
</dbReference>
<sequence length="181" mass="20326">MSESHFTFNLSQAQFLLDRVAMFVQTHPFESSVALAVASLGGYTLRHLITPSPYPNIDGPSSSSVVFGHLYDIHSAQGTMFQDELQDKYGSREKLFVSDPRFTHEVLVKGVDITFSHPESVYDFFTLSFGPGLLGTKGDVHKAQRKMLNPVFTAKHMKSLVPIFDTIAQNVWYFHIILQAN</sequence>
<dbReference type="InterPro" id="IPR036396">
    <property type="entry name" value="Cyt_P450_sf"/>
</dbReference>
<dbReference type="EMBL" id="CAJMWQ010001602">
    <property type="protein sequence ID" value="CAE6456581.1"/>
    <property type="molecule type" value="Genomic_DNA"/>
</dbReference>
<gene>
    <name evidence="1" type="ORF">RDB_LOCUS83820</name>
</gene>
<name>A0A8H3GLR2_9AGAM</name>
<reference evidence="1" key="1">
    <citation type="submission" date="2021-01" db="EMBL/GenBank/DDBJ databases">
        <authorList>
            <person name="Kaushik A."/>
        </authorList>
    </citation>
    <scope>NUCLEOTIDE SEQUENCE</scope>
    <source>
        <strain evidence="1">AG1-1B</strain>
    </source>
</reference>
<organism evidence="1 2">
    <name type="scientific">Rhizoctonia solani</name>
    <dbReference type="NCBI Taxonomy" id="456999"/>
    <lineage>
        <taxon>Eukaryota</taxon>
        <taxon>Fungi</taxon>
        <taxon>Dikarya</taxon>
        <taxon>Basidiomycota</taxon>
        <taxon>Agaricomycotina</taxon>
        <taxon>Agaricomycetes</taxon>
        <taxon>Cantharellales</taxon>
        <taxon>Ceratobasidiaceae</taxon>
        <taxon>Rhizoctonia</taxon>
    </lineage>
</organism>
<comment type="caution">
    <text evidence="1">The sequence shown here is derived from an EMBL/GenBank/DDBJ whole genome shotgun (WGS) entry which is preliminary data.</text>
</comment>
<dbReference type="GO" id="GO:0005506">
    <property type="term" value="F:iron ion binding"/>
    <property type="evidence" value="ECO:0007669"/>
    <property type="project" value="InterPro"/>
</dbReference>